<feature type="transmembrane region" description="Helical" evidence="2">
    <location>
        <begin position="45"/>
        <end position="63"/>
    </location>
</feature>
<keyword evidence="2" id="KW-1133">Transmembrane helix</keyword>
<name>A0AAD7ZXL4_DIPPU</name>
<dbReference type="SUPFAM" id="SSF49899">
    <property type="entry name" value="Concanavalin A-like lectins/glucanases"/>
    <property type="match status" value="1"/>
</dbReference>
<reference evidence="4" key="2">
    <citation type="submission" date="2023-05" db="EMBL/GenBank/DDBJ databases">
        <authorList>
            <person name="Fouks B."/>
        </authorList>
    </citation>
    <scope>NUCLEOTIDE SEQUENCE</scope>
    <source>
        <strain evidence="4">Stay&amp;Tobe</strain>
        <tissue evidence="4">Testes</tissue>
    </source>
</reference>
<evidence type="ECO:0000256" key="2">
    <source>
        <dbReference type="SAM" id="Phobius"/>
    </source>
</evidence>
<dbReference type="InterPro" id="IPR048287">
    <property type="entry name" value="TSPN-like_N"/>
</dbReference>
<keyword evidence="5" id="KW-1185">Reference proteome</keyword>
<gene>
    <name evidence="4" type="ORF">L9F63_018915</name>
</gene>
<evidence type="ECO:0000313" key="5">
    <source>
        <dbReference type="Proteomes" id="UP001233999"/>
    </source>
</evidence>
<organism evidence="4 5">
    <name type="scientific">Diploptera punctata</name>
    <name type="common">Pacific beetle cockroach</name>
    <dbReference type="NCBI Taxonomy" id="6984"/>
    <lineage>
        <taxon>Eukaryota</taxon>
        <taxon>Metazoa</taxon>
        <taxon>Ecdysozoa</taxon>
        <taxon>Arthropoda</taxon>
        <taxon>Hexapoda</taxon>
        <taxon>Insecta</taxon>
        <taxon>Pterygota</taxon>
        <taxon>Neoptera</taxon>
        <taxon>Polyneoptera</taxon>
        <taxon>Dictyoptera</taxon>
        <taxon>Blattodea</taxon>
        <taxon>Blaberoidea</taxon>
        <taxon>Blaberidae</taxon>
        <taxon>Diplopterinae</taxon>
        <taxon>Diploptera</taxon>
    </lineage>
</organism>
<dbReference type="AlphaFoldDB" id="A0AAD7ZXL4"/>
<reference evidence="4" key="1">
    <citation type="journal article" date="2023" name="IScience">
        <title>Live-bearing cockroach genome reveals convergent evolutionary mechanisms linked to viviparity in insects and beyond.</title>
        <authorList>
            <person name="Fouks B."/>
            <person name="Harrison M.C."/>
            <person name="Mikhailova A.A."/>
            <person name="Marchal E."/>
            <person name="English S."/>
            <person name="Carruthers M."/>
            <person name="Jennings E.C."/>
            <person name="Chiamaka E.L."/>
            <person name="Frigard R.A."/>
            <person name="Pippel M."/>
            <person name="Attardo G.M."/>
            <person name="Benoit J.B."/>
            <person name="Bornberg-Bauer E."/>
            <person name="Tobe S.S."/>
        </authorList>
    </citation>
    <scope>NUCLEOTIDE SEQUENCE</scope>
    <source>
        <strain evidence="4">Stay&amp;Tobe</strain>
    </source>
</reference>
<dbReference type="Proteomes" id="UP001233999">
    <property type="component" value="Unassembled WGS sequence"/>
</dbReference>
<accession>A0AAD7ZXL4</accession>
<proteinExistence type="predicted"/>
<evidence type="ECO:0000313" key="4">
    <source>
        <dbReference type="EMBL" id="KAJ9587663.1"/>
    </source>
</evidence>
<keyword evidence="1" id="KW-0677">Repeat</keyword>
<dbReference type="Gene3D" id="2.60.120.200">
    <property type="match status" value="1"/>
</dbReference>
<dbReference type="InterPro" id="IPR013320">
    <property type="entry name" value="ConA-like_dom_sf"/>
</dbReference>
<sequence length="221" mass="24317">ELDILKLLNVSSLTPGVSEVLGPTDNAPAYKFRPGYNNVLVPSPGSIAAVLTAPTGFTIVFIYRQHRKSLGTLLSVHSPGRVTPWFQVTSNLRTGQLVVHYRVISDSKLHQNSWALQPSSVQIQKPNSIPTSDIKRGNGWTHLALVYNASLGTLTLYLDCQIPKQQPVAGTHGFHIPQDALVYFRQEPGFKKKFLGSMQVVKIKPYPVTRQDIGWTCSSAA</sequence>
<evidence type="ECO:0000256" key="1">
    <source>
        <dbReference type="ARBA" id="ARBA00022737"/>
    </source>
</evidence>
<dbReference type="EMBL" id="JASPKZ010006078">
    <property type="protein sequence ID" value="KAJ9587663.1"/>
    <property type="molecule type" value="Genomic_DNA"/>
</dbReference>
<keyword evidence="2" id="KW-0812">Transmembrane</keyword>
<evidence type="ECO:0000259" key="3">
    <source>
        <dbReference type="SMART" id="SM00210"/>
    </source>
</evidence>
<keyword evidence="2" id="KW-0472">Membrane</keyword>
<comment type="caution">
    <text evidence="4">The sequence shown here is derived from an EMBL/GenBank/DDBJ whole genome shotgun (WGS) entry which is preliminary data.</text>
</comment>
<feature type="domain" description="Thrombospondin-like N-terminal" evidence="3">
    <location>
        <begin position="1"/>
        <end position="207"/>
    </location>
</feature>
<protein>
    <recommendedName>
        <fullName evidence="3">Thrombospondin-like N-terminal domain-containing protein</fullName>
    </recommendedName>
</protein>
<dbReference type="SMART" id="SM00210">
    <property type="entry name" value="TSPN"/>
    <property type="match status" value="1"/>
</dbReference>
<feature type="non-terminal residue" evidence="4">
    <location>
        <position position="221"/>
    </location>
</feature>